<proteinExistence type="predicted"/>
<dbReference type="InterPro" id="IPR007863">
    <property type="entry name" value="Peptidase_M16_C"/>
</dbReference>
<evidence type="ECO:0000313" key="5">
    <source>
        <dbReference type="Proteomes" id="UP000480929"/>
    </source>
</evidence>
<dbReference type="RefSeq" id="WP_154240372.1">
    <property type="nucleotide sequence ID" value="NZ_CALJPI010000309.1"/>
</dbReference>
<protein>
    <submittedName>
        <fullName evidence="2">Insulinase family protein</fullName>
    </submittedName>
</protein>
<comment type="caution">
    <text evidence="2">The sequence shown here is derived from an EMBL/GenBank/DDBJ whole genome shotgun (WGS) entry which is preliminary data.</text>
</comment>
<dbReference type="InterPro" id="IPR050361">
    <property type="entry name" value="MPP/UQCRC_Complex"/>
</dbReference>
<dbReference type="PANTHER" id="PTHR11851">
    <property type="entry name" value="METALLOPROTEASE"/>
    <property type="match status" value="1"/>
</dbReference>
<organism evidence="2 4">
    <name type="scientific">Holdemania massiliensis</name>
    <dbReference type="NCBI Taxonomy" id="1468449"/>
    <lineage>
        <taxon>Bacteria</taxon>
        <taxon>Bacillati</taxon>
        <taxon>Bacillota</taxon>
        <taxon>Erysipelotrichia</taxon>
        <taxon>Erysipelotrichales</taxon>
        <taxon>Erysipelotrichaceae</taxon>
        <taxon>Holdemania</taxon>
    </lineage>
</organism>
<dbReference type="Proteomes" id="UP000480929">
    <property type="component" value="Unassembled WGS sequence"/>
</dbReference>
<evidence type="ECO:0000313" key="4">
    <source>
        <dbReference type="Proteomes" id="UP000433575"/>
    </source>
</evidence>
<gene>
    <name evidence="3" type="ORF">GKD88_16570</name>
    <name evidence="2" type="ORF">GKE08_16690</name>
</gene>
<dbReference type="GO" id="GO:0046872">
    <property type="term" value="F:metal ion binding"/>
    <property type="evidence" value="ECO:0007669"/>
    <property type="project" value="InterPro"/>
</dbReference>
<dbReference type="EMBL" id="WKPJ01000039">
    <property type="protein sequence ID" value="MSA90973.1"/>
    <property type="molecule type" value="Genomic_DNA"/>
</dbReference>
<sequence length="423" mass="47881">MRSETLCKNVEIHILETGKFKDVILSFRFFNELKTPDSWVRTVLALMLADRCEKYPTKREVSCCLDGLYGASASARTTTYGQGQILEFRIKTLNEKYVGGDLLQRQIALASEFLLHPLKTEGQLSEALFKEAMINLKAMIQRRSDNPAAYAAAQCAKLLGEGQALGISVLPTLKEAEAITLEQVSEAYEKMLCEDRIDIFVEGQVEADTVTRLLKHAFPLKGRELKIKSEYLTESDQLRQKSETRAIDQTTLVMMYPTHVALSSPDYWTLRTGSCIFGQLPTSLLFQEVREKRSLCYSIYSSILSYDGVMSVSTGIDGSHLEEVKELVEQQRKRMADGDFDEEMLSTAKEMLINSILASEDDPVSMINREFQNCLLGQAQKLEEISDQIRQVDRKAIMKLFAKMQCKAVFALIQKEDVHEENC</sequence>
<dbReference type="AlphaFoldDB" id="A0A6N7SAQ3"/>
<dbReference type="InterPro" id="IPR011249">
    <property type="entry name" value="Metalloenz_LuxS/M16"/>
</dbReference>
<evidence type="ECO:0000313" key="2">
    <source>
        <dbReference type="EMBL" id="MSA90973.1"/>
    </source>
</evidence>
<evidence type="ECO:0000259" key="1">
    <source>
        <dbReference type="Pfam" id="PF05193"/>
    </source>
</evidence>
<dbReference type="NCBIfam" id="NF047422">
    <property type="entry name" value="YfmF_fam"/>
    <property type="match status" value="1"/>
</dbReference>
<dbReference type="Gene3D" id="3.30.830.10">
    <property type="entry name" value="Metalloenzyme, LuxS/M16 peptidase-like"/>
    <property type="match status" value="2"/>
</dbReference>
<dbReference type="EMBL" id="WKPI01000042">
    <property type="protein sequence ID" value="MSC34744.1"/>
    <property type="molecule type" value="Genomic_DNA"/>
</dbReference>
<evidence type="ECO:0000313" key="3">
    <source>
        <dbReference type="EMBL" id="MSC34744.1"/>
    </source>
</evidence>
<dbReference type="Pfam" id="PF05193">
    <property type="entry name" value="Peptidase_M16_C"/>
    <property type="match status" value="1"/>
</dbReference>
<keyword evidence="5" id="KW-1185">Reference proteome</keyword>
<accession>A0A6N7SAQ3</accession>
<feature type="domain" description="Peptidase M16 C-terminal" evidence="1">
    <location>
        <begin position="179"/>
        <end position="352"/>
    </location>
</feature>
<name>A0A6N7SAQ3_9FIRM</name>
<dbReference type="OrthoDB" id="9762085at2"/>
<dbReference type="PANTHER" id="PTHR11851:SF186">
    <property type="entry name" value="INACTIVE METALLOPROTEASE YMFF-RELATED"/>
    <property type="match status" value="1"/>
</dbReference>
<dbReference type="SUPFAM" id="SSF63411">
    <property type="entry name" value="LuxS/MPP-like metallohydrolase"/>
    <property type="match status" value="2"/>
</dbReference>
<reference evidence="4 5" key="1">
    <citation type="journal article" date="2019" name="Nat. Med.">
        <title>A library of human gut bacterial isolates paired with longitudinal multiomics data enables mechanistic microbiome research.</title>
        <authorList>
            <person name="Poyet M."/>
            <person name="Groussin M."/>
            <person name="Gibbons S.M."/>
            <person name="Avila-Pacheco J."/>
            <person name="Jiang X."/>
            <person name="Kearney S.M."/>
            <person name="Perrotta A.R."/>
            <person name="Berdy B."/>
            <person name="Zhao S."/>
            <person name="Lieberman T.D."/>
            <person name="Swanson P.K."/>
            <person name="Smith M."/>
            <person name="Roesemann S."/>
            <person name="Alexander J.E."/>
            <person name="Rich S.A."/>
            <person name="Livny J."/>
            <person name="Vlamakis H."/>
            <person name="Clish C."/>
            <person name="Bullock K."/>
            <person name="Deik A."/>
            <person name="Scott J."/>
            <person name="Pierce K.A."/>
            <person name="Xavier R.J."/>
            <person name="Alm E.J."/>
        </authorList>
    </citation>
    <scope>NUCLEOTIDE SEQUENCE [LARGE SCALE GENOMIC DNA]</scope>
    <source>
        <strain evidence="2 4">BIOML-A4</strain>
        <strain evidence="3 5">BIOML-A5</strain>
    </source>
</reference>
<dbReference type="Proteomes" id="UP000433575">
    <property type="component" value="Unassembled WGS sequence"/>
</dbReference>